<organism evidence="1 2">
    <name type="scientific">Massilia aquatica</name>
    <dbReference type="NCBI Taxonomy" id="2609000"/>
    <lineage>
        <taxon>Bacteria</taxon>
        <taxon>Pseudomonadati</taxon>
        <taxon>Pseudomonadota</taxon>
        <taxon>Betaproteobacteria</taxon>
        <taxon>Burkholderiales</taxon>
        <taxon>Oxalobacteraceae</taxon>
        <taxon>Telluria group</taxon>
        <taxon>Massilia</taxon>
    </lineage>
</organism>
<accession>A0ABX0MJU1</accession>
<evidence type="ECO:0008006" key="3">
    <source>
        <dbReference type="Google" id="ProtNLM"/>
    </source>
</evidence>
<name>A0ABX0MJU1_9BURK</name>
<gene>
    <name evidence="1" type="ORF">F1609_31000</name>
</gene>
<sequence>MVKSAASLEFLDGCIIEKDYFFFSTRLDAQPLDEYDHGRIMWFESGKWFYQDRNWQVSAVCVLAHAASKKDRAYVALEEGSGIVGFYIPGSGKDVIDEALPRGEHGQGIASLTDIAQIGGHLYLCGYGGKVMRRADGKWESFDNGLKALTLRDFLQRGMSVSDALQAAAPTQRDMIAINGFSEEDIYCVGREGLIFHFDGSIWHQTEKATNVDLNCVHCAADGFVYTAGNRGVLIQGKGNDFHVLISGVDDDFYAATWFDGHLYVGGLKGLYRLEKDGLRYVDTGEGSFKCRALDSCAGQLLVIAKRWLAVFDGLNWKRIDHPDNI</sequence>
<dbReference type="EMBL" id="VVIW01000034">
    <property type="protein sequence ID" value="NHZ44552.1"/>
    <property type="molecule type" value="Genomic_DNA"/>
</dbReference>
<comment type="caution">
    <text evidence="1">The sequence shown here is derived from an EMBL/GenBank/DDBJ whole genome shotgun (WGS) entry which is preliminary data.</text>
</comment>
<keyword evidence="2" id="KW-1185">Reference proteome</keyword>
<protein>
    <recommendedName>
        <fullName evidence="3">WG repeat-containing protein</fullName>
    </recommendedName>
</protein>
<dbReference type="RefSeq" id="WP_167081310.1">
    <property type="nucleotide sequence ID" value="NZ_VVIW01000034.1"/>
</dbReference>
<dbReference type="Proteomes" id="UP000819052">
    <property type="component" value="Unassembled WGS sequence"/>
</dbReference>
<proteinExistence type="predicted"/>
<evidence type="ECO:0000313" key="1">
    <source>
        <dbReference type="EMBL" id="NHZ44552.1"/>
    </source>
</evidence>
<evidence type="ECO:0000313" key="2">
    <source>
        <dbReference type="Proteomes" id="UP000819052"/>
    </source>
</evidence>
<reference evidence="1 2" key="1">
    <citation type="submission" date="2019-09" db="EMBL/GenBank/DDBJ databases">
        <title>Taxonomy of Antarctic Massilia spp.: description of Massilia rubra sp. nov., Massilia aquatica sp. nov., Massilia mucilaginosa sp. nov., Massilia frigida sp. nov. isolated from streams, lakes and regoliths.</title>
        <authorList>
            <person name="Holochova P."/>
            <person name="Sedlacek I."/>
            <person name="Kralova S."/>
            <person name="Maslanova I."/>
            <person name="Busse H.-J."/>
            <person name="Stankova E."/>
            <person name="Vrbovska V."/>
            <person name="Kovarovic V."/>
            <person name="Bartak M."/>
            <person name="Svec P."/>
            <person name="Pantucek R."/>
        </authorList>
    </citation>
    <scope>NUCLEOTIDE SEQUENCE [LARGE SCALE GENOMIC DNA]</scope>
    <source>
        <strain evidence="1 2">CCM 8693</strain>
    </source>
</reference>